<organism evidence="2 3">
    <name type="scientific">Candidatus Lloydbacteria bacterium RIFOXYC12_FULL_46_25</name>
    <dbReference type="NCBI Taxonomy" id="1798670"/>
    <lineage>
        <taxon>Bacteria</taxon>
        <taxon>Candidatus Lloydiibacteriota</taxon>
    </lineage>
</organism>
<evidence type="ECO:0000313" key="3">
    <source>
        <dbReference type="Proteomes" id="UP000178106"/>
    </source>
</evidence>
<dbReference type="InterPro" id="IPR036249">
    <property type="entry name" value="Thioredoxin-like_sf"/>
</dbReference>
<accession>A0A1G2E1R9</accession>
<dbReference type="Proteomes" id="UP000178106">
    <property type="component" value="Unassembled WGS sequence"/>
</dbReference>
<keyword evidence="1" id="KW-0472">Membrane</keyword>
<sequence length="134" mass="14353">MNDKNIIISAAVLLVATAGILYALSAKKEVSDTPVNTSAPMAQFAQCLADNSALFYGAFWCPHCQSQKKLFGNAEKLLPYVECSTPDGNGQMQICKEKGITGYPTWVFADGSKLDGQQSLAKLSEKTGCTLPVE</sequence>
<evidence type="ECO:0000313" key="2">
    <source>
        <dbReference type="EMBL" id="OGZ19814.1"/>
    </source>
</evidence>
<dbReference type="PANTHER" id="PTHR34573">
    <property type="entry name" value="VKC DOMAIN-CONTAINING PROTEIN"/>
    <property type="match status" value="1"/>
</dbReference>
<dbReference type="SUPFAM" id="SSF52833">
    <property type="entry name" value="Thioredoxin-like"/>
    <property type="match status" value="1"/>
</dbReference>
<evidence type="ECO:0000256" key="1">
    <source>
        <dbReference type="SAM" id="Phobius"/>
    </source>
</evidence>
<feature type="transmembrane region" description="Helical" evidence="1">
    <location>
        <begin position="6"/>
        <end position="24"/>
    </location>
</feature>
<dbReference type="Gene3D" id="3.40.30.10">
    <property type="entry name" value="Glutaredoxin"/>
    <property type="match status" value="1"/>
</dbReference>
<name>A0A1G2E1R9_9BACT</name>
<reference evidence="2 3" key="1">
    <citation type="journal article" date="2016" name="Nat. Commun.">
        <title>Thousands of microbial genomes shed light on interconnected biogeochemical processes in an aquifer system.</title>
        <authorList>
            <person name="Anantharaman K."/>
            <person name="Brown C.T."/>
            <person name="Hug L.A."/>
            <person name="Sharon I."/>
            <person name="Castelle C.J."/>
            <person name="Probst A.J."/>
            <person name="Thomas B.C."/>
            <person name="Singh A."/>
            <person name="Wilkins M.J."/>
            <person name="Karaoz U."/>
            <person name="Brodie E.L."/>
            <person name="Williams K.H."/>
            <person name="Hubbard S.S."/>
            <person name="Banfield J.F."/>
        </authorList>
    </citation>
    <scope>NUCLEOTIDE SEQUENCE [LARGE SCALE GENOMIC DNA]</scope>
</reference>
<dbReference type="EMBL" id="MHLU01000040">
    <property type="protein sequence ID" value="OGZ19814.1"/>
    <property type="molecule type" value="Genomic_DNA"/>
</dbReference>
<keyword evidence="1" id="KW-0812">Transmembrane</keyword>
<evidence type="ECO:0008006" key="4">
    <source>
        <dbReference type="Google" id="ProtNLM"/>
    </source>
</evidence>
<dbReference type="AlphaFoldDB" id="A0A1G2E1R9"/>
<keyword evidence="1" id="KW-1133">Transmembrane helix</keyword>
<protein>
    <recommendedName>
        <fullName evidence="4">Thioredoxin domain-containing protein</fullName>
    </recommendedName>
</protein>
<dbReference type="PANTHER" id="PTHR34573:SF1">
    <property type="entry name" value="VITAMIN K EPOXIDE REDUCTASE DOMAIN-CONTAINING PROTEIN"/>
    <property type="match status" value="1"/>
</dbReference>
<gene>
    <name evidence="2" type="ORF">A2494_02430</name>
</gene>
<comment type="caution">
    <text evidence="2">The sequence shown here is derived from an EMBL/GenBank/DDBJ whole genome shotgun (WGS) entry which is preliminary data.</text>
</comment>
<proteinExistence type="predicted"/>